<dbReference type="InterPro" id="IPR011990">
    <property type="entry name" value="TPR-like_helical_dom_sf"/>
</dbReference>
<dbReference type="PROSITE" id="PS50005">
    <property type="entry name" value="TPR"/>
    <property type="match status" value="2"/>
</dbReference>
<dbReference type="Pfam" id="PF13181">
    <property type="entry name" value="TPR_8"/>
    <property type="match status" value="3"/>
</dbReference>
<dbReference type="SMART" id="SM00028">
    <property type="entry name" value="TPR"/>
    <property type="match status" value="5"/>
</dbReference>
<dbReference type="EMBL" id="HBGD01010926">
    <property type="protein sequence ID" value="CAD9085735.1"/>
    <property type="molecule type" value="Transcribed_RNA"/>
</dbReference>
<evidence type="ECO:0000256" key="2">
    <source>
        <dbReference type="ARBA" id="ARBA00022803"/>
    </source>
</evidence>
<protein>
    <recommendedName>
        <fullName evidence="5">Peroxin-5</fullName>
    </recommendedName>
</protein>
<organism evidence="4">
    <name type="scientific">Percolomonas cosmopolitus</name>
    <dbReference type="NCBI Taxonomy" id="63605"/>
    <lineage>
        <taxon>Eukaryota</taxon>
        <taxon>Discoba</taxon>
        <taxon>Heterolobosea</taxon>
        <taxon>Tetramitia</taxon>
        <taxon>Eutetramitia</taxon>
        <taxon>Percolomonadidae</taxon>
        <taxon>Percolomonas</taxon>
    </lineage>
</organism>
<dbReference type="PANTHER" id="PTHR44858:SF1">
    <property type="entry name" value="UDP-N-ACETYLGLUCOSAMINE--PEPTIDE N-ACETYLGLUCOSAMINYLTRANSFERASE SPINDLY-RELATED"/>
    <property type="match status" value="1"/>
</dbReference>
<sequence length="696" mass="79382">MRACTIIAPTLAFPWDSQKESDTAASLLKKSSTETLNAKEIIRILDEDSMKDMDDVELERQESNAQLSSSSSGRIRKSRAAESSYSFPQHYPITYETIYLKLPRYQIFRHTLNNHLSTLTQQLFFSLRILQGKELLVDLLAKRVSMDSLSSHTSCTTSTTTSSLAASQQFSNGQVSGDRSSLVRCNSSLWEKGIPLNDEDISQMSISMEDDVLDPFAAEPDLDSSQQFTPDDLELSQKAIHAVYKDWKLLIEGSPHTNLLKRSIFDMIQLTQKSADRVQWNDICISHQYDNVDDEKCNFESLVAEEKHAIGDLRRCKNITVPLELYWSSDENHSTLNAGPKTQALYEQVGRQLQNFSISSSDEESGVSIKTKFATLECLRTVELSTLCLWLGWIYVMDDEKDQGLCWLDTSVRIIENTIQSLDGQHYMFEYYSRARLWKNDDLIIREYTKAIQQRPRCPLPYNNLAISYTKCSKPMDALRCYNASIKLDPKYTLSYNNRASLWANAFTSFDHAEEDYKTAIEIGDELILSYMNRANFFRTFRKDSIRSILDYTRCLALEPEDADSLYCDRADTYLHIGYTAKALEDYNSCLGLNPTHMVALYNRGMLFAGSLNRPQNAIADYTKCIECAIAQDASLRTISGALNNRGIIFQELGDFARAYSDFEKALKIFNQSSHARSNLENLRIQINARWARGNQ</sequence>
<keyword evidence="2 3" id="KW-0802">TPR repeat</keyword>
<dbReference type="SUPFAM" id="SSF48452">
    <property type="entry name" value="TPR-like"/>
    <property type="match status" value="3"/>
</dbReference>
<feature type="repeat" description="TPR" evidence="3">
    <location>
        <begin position="640"/>
        <end position="673"/>
    </location>
</feature>
<dbReference type="Gene3D" id="1.25.40.10">
    <property type="entry name" value="Tetratricopeptide repeat domain"/>
    <property type="match status" value="3"/>
</dbReference>
<evidence type="ECO:0008006" key="5">
    <source>
        <dbReference type="Google" id="ProtNLM"/>
    </source>
</evidence>
<dbReference type="InterPro" id="IPR050498">
    <property type="entry name" value="Ycf3"/>
</dbReference>
<dbReference type="AlphaFoldDB" id="A0A7S1KUP3"/>
<proteinExistence type="predicted"/>
<keyword evidence="1" id="KW-0677">Repeat</keyword>
<gene>
    <name evidence="4" type="ORF">PCOS0759_LOCUS8989</name>
</gene>
<accession>A0A7S1KUP3</accession>
<evidence type="ECO:0000256" key="1">
    <source>
        <dbReference type="ARBA" id="ARBA00022737"/>
    </source>
</evidence>
<dbReference type="InterPro" id="IPR019734">
    <property type="entry name" value="TPR_rpt"/>
</dbReference>
<dbReference type="PANTHER" id="PTHR44858">
    <property type="entry name" value="TETRATRICOPEPTIDE REPEAT PROTEIN 6"/>
    <property type="match status" value="1"/>
</dbReference>
<feature type="repeat" description="TPR" evidence="3">
    <location>
        <begin position="564"/>
        <end position="597"/>
    </location>
</feature>
<evidence type="ECO:0000313" key="4">
    <source>
        <dbReference type="EMBL" id="CAD9085735.1"/>
    </source>
</evidence>
<evidence type="ECO:0000256" key="3">
    <source>
        <dbReference type="PROSITE-ProRule" id="PRU00339"/>
    </source>
</evidence>
<reference evidence="4" key="1">
    <citation type="submission" date="2021-01" db="EMBL/GenBank/DDBJ databases">
        <authorList>
            <person name="Corre E."/>
            <person name="Pelletier E."/>
            <person name="Niang G."/>
            <person name="Scheremetjew M."/>
            <person name="Finn R."/>
            <person name="Kale V."/>
            <person name="Holt S."/>
            <person name="Cochrane G."/>
            <person name="Meng A."/>
            <person name="Brown T."/>
            <person name="Cohen L."/>
        </authorList>
    </citation>
    <scope>NUCLEOTIDE SEQUENCE</scope>
    <source>
        <strain evidence="4">WS</strain>
    </source>
</reference>
<name>A0A7S1KUP3_9EUKA</name>